<dbReference type="Proteomes" id="UP000034816">
    <property type="component" value="Unassembled WGS sequence"/>
</dbReference>
<reference evidence="2 3" key="1">
    <citation type="journal article" date="2015" name="Nature">
        <title>rRNA introns, odd ribosomes, and small enigmatic genomes across a large radiation of phyla.</title>
        <authorList>
            <person name="Brown C.T."/>
            <person name="Hug L.A."/>
            <person name="Thomas B.C."/>
            <person name="Sharon I."/>
            <person name="Castelle C.J."/>
            <person name="Singh A."/>
            <person name="Wilkins M.J."/>
            <person name="Williams K.H."/>
            <person name="Banfield J.F."/>
        </authorList>
    </citation>
    <scope>NUCLEOTIDE SEQUENCE [LARGE SCALE GENOMIC DNA]</scope>
</reference>
<dbReference type="Pfam" id="PF18901">
    <property type="entry name" value="DUF5657"/>
    <property type="match status" value="1"/>
</dbReference>
<dbReference type="AlphaFoldDB" id="A0A0G0C8V5"/>
<gene>
    <name evidence="2" type="ORF">UR73_C0015G0011</name>
</gene>
<name>A0A0G0C8V5_9BACT</name>
<sequence>MEILNNLSGNSTDTMNIGIVSLLKLPLIIILFGNVLFAILLLLRIRILAETFETGDNKLIRGLVLFYLFTSVIGSIIALLFLLIG</sequence>
<evidence type="ECO:0000256" key="1">
    <source>
        <dbReference type="SAM" id="Phobius"/>
    </source>
</evidence>
<feature type="transmembrane region" description="Helical" evidence="1">
    <location>
        <begin position="64"/>
        <end position="84"/>
    </location>
</feature>
<dbReference type="EMBL" id="LBQH01000015">
    <property type="protein sequence ID" value="KKP77648.1"/>
    <property type="molecule type" value="Genomic_DNA"/>
</dbReference>
<evidence type="ECO:0000313" key="3">
    <source>
        <dbReference type="Proteomes" id="UP000034816"/>
    </source>
</evidence>
<keyword evidence="1" id="KW-0472">Membrane</keyword>
<feature type="transmembrane region" description="Helical" evidence="1">
    <location>
        <begin position="20"/>
        <end position="43"/>
    </location>
</feature>
<keyword evidence="1" id="KW-1133">Transmembrane helix</keyword>
<organism evidence="2 3">
    <name type="scientific">candidate division WS6 bacterium GW2011_GWF1_35_23</name>
    <dbReference type="NCBI Taxonomy" id="1619097"/>
    <lineage>
        <taxon>Bacteria</taxon>
        <taxon>Candidatus Dojkabacteria</taxon>
    </lineage>
</organism>
<dbReference type="InterPro" id="IPR043716">
    <property type="entry name" value="DUF5657"/>
</dbReference>
<keyword evidence="1" id="KW-0812">Transmembrane</keyword>
<protein>
    <submittedName>
        <fullName evidence="2">Uncharacterized protein</fullName>
    </submittedName>
</protein>
<evidence type="ECO:0000313" key="2">
    <source>
        <dbReference type="EMBL" id="KKP77648.1"/>
    </source>
</evidence>
<comment type="caution">
    <text evidence="2">The sequence shown here is derived from an EMBL/GenBank/DDBJ whole genome shotgun (WGS) entry which is preliminary data.</text>
</comment>
<proteinExistence type="predicted"/>
<accession>A0A0G0C8V5</accession>